<gene>
    <name evidence="2" type="ORF">MTE01_24180</name>
</gene>
<comment type="caution">
    <text evidence="2">The sequence shown here is derived from an EMBL/GenBank/DDBJ whole genome shotgun (WGS) entry which is preliminary data.</text>
</comment>
<feature type="signal peptide" evidence="1">
    <location>
        <begin position="1"/>
        <end position="21"/>
    </location>
</feature>
<organism evidence="2 3">
    <name type="scientific">Microbacterium testaceum</name>
    <name type="common">Aureobacterium testaceum</name>
    <name type="synonym">Brevibacterium testaceum</name>
    <dbReference type="NCBI Taxonomy" id="2033"/>
    <lineage>
        <taxon>Bacteria</taxon>
        <taxon>Bacillati</taxon>
        <taxon>Actinomycetota</taxon>
        <taxon>Actinomycetes</taxon>
        <taxon>Micrococcales</taxon>
        <taxon>Microbacteriaceae</taxon>
        <taxon>Microbacterium</taxon>
    </lineage>
</organism>
<feature type="chain" id="PRO_5021324828" evidence="1">
    <location>
        <begin position="22"/>
        <end position="145"/>
    </location>
</feature>
<proteinExistence type="predicted"/>
<evidence type="ECO:0000256" key="1">
    <source>
        <dbReference type="SAM" id="SignalP"/>
    </source>
</evidence>
<dbReference type="AlphaFoldDB" id="A0A4Y3QP83"/>
<name>A0A4Y3QP83_MICTE</name>
<evidence type="ECO:0000313" key="3">
    <source>
        <dbReference type="Proteomes" id="UP000319525"/>
    </source>
</evidence>
<sequence length="145" mass="15616">MWLASLGVAVVVASIASRAVAEAPAPLEREGDRAASAYADGEVLEQLRRLAAVPGAPPGDVAAFFGRPASPGETLFPFDLRLLSQKGDVFVAAAYRFERDASLLWRTGDYWGQACRRYVVQPSRVTSEPIECPPEAPEWPTGRGD</sequence>
<dbReference type="Proteomes" id="UP000319525">
    <property type="component" value="Unassembled WGS sequence"/>
</dbReference>
<protein>
    <submittedName>
        <fullName evidence="2">Uncharacterized protein</fullName>
    </submittedName>
</protein>
<keyword evidence="1" id="KW-0732">Signal</keyword>
<reference evidence="2 3" key="1">
    <citation type="submission" date="2019-06" db="EMBL/GenBank/DDBJ databases">
        <title>Whole genome shotgun sequence of Microbacterium testaceum NBRC 12675.</title>
        <authorList>
            <person name="Hosoyama A."/>
            <person name="Uohara A."/>
            <person name="Ohji S."/>
            <person name="Ichikawa N."/>
        </authorList>
    </citation>
    <scope>NUCLEOTIDE SEQUENCE [LARGE SCALE GENOMIC DNA]</scope>
    <source>
        <strain evidence="2 3">NBRC 12675</strain>
    </source>
</reference>
<dbReference type="EMBL" id="BJML01000008">
    <property type="protein sequence ID" value="GEB46473.1"/>
    <property type="molecule type" value="Genomic_DNA"/>
</dbReference>
<evidence type="ECO:0000313" key="2">
    <source>
        <dbReference type="EMBL" id="GEB46473.1"/>
    </source>
</evidence>
<accession>A0A4Y3QP83</accession>